<dbReference type="InterPro" id="IPR045459">
    <property type="entry name" value="DUF5908"/>
</dbReference>
<proteinExistence type="predicted"/>
<evidence type="ECO:0000313" key="1">
    <source>
        <dbReference type="EMBL" id="BBE20712.1"/>
    </source>
</evidence>
<protein>
    <submittedName>
        <fullName evidence="1">Uncharacterized protein</fullName>
    </submittedName>
</protein>
<dbReference type="EMBL" id="AP018694">
    <property type="protein sequence ID" value="BBE20712.1"/>
    <property type="molecule type" value="Genomic_DNA"/>
</dbReference>
<dbReference type="KEGG" id="anf:AQPE_4906"/>
<name>A0A5K7SGF5_9BACT</name>
<reference evidence="1" key="1">
    <citation type="journal article" date="2020" name="Int. J. Syst. Evol. Microbiol.">
        <title>Aquipluma nitroreducens gen. nov. sp. nov., a novel facultatively anaerobic bacterium isolated from a freshwater lake.</title>
        <authorList>
            <person name="Watanabe M."/>
            <person name="Kojima H."/>
            <person name="Fukui M."/>
        </authorList>
    </citation>
    <scope>NUCLEOTIDE SEQUENCE</scope>
    <source>
        <strain evidence="1">MeG22</strain>
    </source>
</reference>
<organism evidence="1 2">
    <name type="scientific">Aquipluma nitroreducens</name>
    <dbReference type="NCBI Taxonomy" id="2010828"/>
    <lineage>
        <taxon>Bacteria</taxon>
        <taxon>Pseudomonadati</taxon>
        <taxon>Bacteroidota</taxon>
        <taxon>Bacteroidia</taxon>
        <taxon>Marinilabiliales</taxon>
        <taxon>Prolixibacteraceae</taxon>
        <taxon>Aquipluma</taxon>
    </lineage>
</organism>
<dbReference type="RefSeq" id="WP_318348818.1">
    <property type="nucleotide sequence ID" value="NZ_AP018694.1"/>
</dbReference>
<dbReference type="AlphaFoldDB" id="A0A5K7SGF5"/>
<evidence type="ECO:0000313" key="2">
    <source>
        <dbReference type="Proteomes" id="UP001193389"/>
    </source>
</evidence>
<dbReference type="Pfam" id="PF19265">
    <property type="entry name" value="DUF5908"/>
    <property type="match status" value="1"/>
</dbReference>
<gene>
    <name evidence="1" type="ORF">AQPE_4906</name>
</gene>
<accession>A0A5K7SGF5</accession>
<sequence>MTLIVKELIVRGIVTSDSAQINDSALGKEELLQYLEQIKKDIERDCVEKVLQKLENKTIR</sequence>
<keyword evidence="2" id="KW-1185">Reference proteome</keyword>
<dbReference type="Proteomes" id="UP001193389">
    <property type="component" value="Chromosome"/>
</dbReference>